<keyword evidence="1 7" id="KW-0436">Ligase</keyword>
<dbReference type="Gene3D" id="3.30.930.10">
    <property type="entry name" value="Bira Bifunctional Protein, Domain 2"/>
    <property type="match status" value="1"/>
</dbReference>
<accession>T0Z9D4</accession>
<keyword evidence="4" id="KW-0648">Protein biosynthesis</keyword>
<protein>
    <submittedName>
        <fullName evidence="7">Aminoacyl-tRNA synthetase, class II (D, K and N) domain protein</fullName>
        <ecNumber evidence="7">6.1.1.-</ecNumber>
    </submittedName>
</protein>
<evidence type="ECO:0000256" key="2">
    <source>
        <dbReference type="ARBA" id="ARBA00022741"/>
    </source>
</evidence>
<sequence>DMVLNGSEIGGGSVRIHREEMQSTVFDLLGIEAEEARRKFGFLLDALKFGAPPHGGIAFGLDRLAMLMAGADSIREVIAVPQDADRGRPADRGAHRSERGAAAGAAYPVAHAAGLSGKPRTAGARAAWAASRFGGSPAVHRAHDSVRSFAGTFCASASHSGIIVPPRHSARPQRSQMLIVPPKPSPPHRVPRPGIASVRSACA</sequence>
<feature type="non-terminal residue" evidence="7">
    <location>
        <position position="1"/>
    </location>
</feature>
<evidence type="ECO:0000313" key="7">
    <source>
        <dbReference type="EMBL" id="EQD44571.1"/>
    </source>
</evidence>
<keyword evidence="2" id="KW-0547">Nucleotide-binding</keyword>
<dbReference type="GO" id="GO:0006422">
    <property type="term" value="P:aspartyl-tRNA aminoacylation"/>
    <property type="evidence" value="ECO:0007669"/>
    <property type="project" value="TreeGrafter"/>
</dbReference>
<keyword evidence="3" id="KW-0067">ATP-binding</keyword>
<dbReference type="EMBL" id="AUZZ01006899">
    <property type="protein sequence ID" value="EQD44571.1"/>
    <property type="molecule type" value="Genomic_DNA"/>
</dbReference>
<evidence type="ECO:0000256" key="4">
    <source>
        <dbReference type="ARBA" id="ARBA00022917"/>
    </source>
</evidence>
<comment type="caution">
    <text evidence="7">The sequence shown here is derived from an EMBL/GenBank/DDBJ whole genome shotgun (WGS) entry which is preliminary data.</text>
</comment>
<feature type="domain" description="Aminoacyl-tRNA synthetase class II (D/K/N)" evidence="6">
    <location>
        <begin position="1"/>
        <end position="83"/>
    </location>
</feature>
<reference evidence="7" key="1">
    <citation type="submission" date="2013-08" db="EMBL/GenBank/DDBJ databases">
        <authorList>
            <person name="Mendez C."/>
            <person name="Richter M."/>
            <person name="Ferrer M."/>
            <person name="Sanchez J."/>
        </authorList>
    </citation>
    <scope>NUCLEOTIDE SEQUENCE</scope>
</reference>
<dbReference type="InterPro" id="IPR004364">
    <property type="entry name" value="Aa-tRNA-synt_II"/>
</dbReference>
<dbReference type="InterPro" id="IPR045864">
    <property type="entry name" value="aa-tRNA-synth_II/BPL/LPL"/>
</dbReference>
<name>T0Z9D4_9ZZZZ</name>
<proteinExistence type="predicted"/>
<evidence type="ECO:0000259" key="6">
    <source>
        <dbReference type="Pfam" id="PF00152"/>
    </source>
</evidence>
<organism evidence="7">
    <name type="scientific">mine drainage metagenome</name>
    <dbReference type="NCBI Taxonomy" id="410659"/>
    <lineage>
        <taxon>unclassified sequences</taxon>
        <taxon>metagenomes</taxon>
        <taxon>ecological metagenomes</taxon>
    </lineage>
</organism>
<dbReference type="Pfam" id="PF00152">
    <property type="entry name" value="tRNA-synt_2"/>
    <property type="match status" value="1"/>
</dbReference>
<evidence type="ECO:0000256" key="3">
    <source>
        <dbReference type="ARBA" id="ARBA00022840"/>
    </source>
</evidence>
<dbReference type="EC" id="6.1.1.-" evidence="7"/>
<dbReference type="PANTHER" id="PTHR22594">
    <property type="entry name" value="ASPARTYL/LYSYL-TRNA SYNTHETASE"/>
    <property type="match status" value="1"/>
</dbReference>
<dbReference type="PANTHER" id="PTHR22594:SF5">
    <property type="entry name" value="ASPARTATE--TRNA LIGASE, MITOCHONDRIAL"/>
    <property type="match status" value="1"/>
</dbReference>
<dbReference type="SUPFAM" id="SSF55681">
    <property type="entry name" value="Class II aaRS and biotin synthetases"/>
    <property type="match status" value="1"/>
</dbReference>
<reference evidence="7" key="2">
    <citation type="journal article" date="2014" name="ISME J.">
        <title>Microbial stratification in low pH oxic and suboxic macroscopic growths along an acid mine drainage.</title>
        <authorList>
            <person name="Mendez-Garcia C."/>
            <person name="Mesa V."/>
            <person name="Sprenger R.R."/>
            <person name="Richter M."/>
            <person name="Diez M.S."/>
            <person name="Solano J."/>
            <person name="Bargiela R."/>
            <person name="Golyshina O.V."/>
            <person name="Manteca A."/>
            <person name="Ramos J.L."/>
            <person name="Gallego J.R."/>
            <person name="Llorente I."/>
            <person name="Martins Dos Santos V.A."/>
            <person name="Jensen O.N."/>
            <person name="Pelaez A.I."/>
            <person name="Sanchez J."/>
            <person name="Ferrer M."/>
        </authorList>
    </citation>
    <scope>NUCLEOTIDE SEQUENCE</scope>
</reference>
<gene>
    <name evidence="7" type="ORF">B2A_09557</name>
</gene>
<keyword evidence="5 7" id="KW-0030">Aminoacyl-tRNA synthetase</keyword>
<dbReference type="GO" id="GO:0004815">
    <property type="term" value="F:aspartate-tRNA ligase activity"/>
    <property type="evidence" value="ECO:0007669"/>
    <property type="project" value="TreeGrafter"/>
</dbReference>
<evidence type="ECO:0000256" key="5">
    <source>
        <dbReference type="ARBA" id="ARBA00023146"/>
    </source>
</evidence>
<dbReference type="AlphaFoldDB" id="T0Z9D4"/>
<evidence type="ECO:0000256" key="1">
    <source>
        <dbReference type="ARBA" id="ARBA00022598"/>
    </source>
</evidence>
<dbReference type="GO" id="GO:0005524">
    <property type="term" value="F:ATP binding"/>
    <property type="evidence" value="ECO:0007669"/>
    <property type="project" value="UniProtKB-KW"/>
</dbReference>